<dbReference type="InterPro" id="IPR008906">
    <property type="entry name" value="HATC_C_dom"/>
</dbReference>
<dbReference type="PANTHER" id="PTHR32166:SF74">
    <property type="entry name" value="OS05G0256350 PROTEIN"/>
    <property type="match status" value="1"/>
</dbReference>
<evidence type="ECO:0000313" key="4">
    <source>
        <dbReference type="Proteomes" id="UP000653305"/>
    </source>
</evidence>
<dbReference type="OrthoDB" id="2012664at2759"/>
<accession>A0A830B9X3</accession>
<dbReference type="Pfam" id="PF05699">
    <property type="entry name" value="Dimer_Tnp_hAT"/>
    <property type="match status" value="1"/>
</dbReference>
<dbReference type="GO" id="GO:0046983">
    <property type="term" value="F:protein dimerization activity"/>
    <property type="evidence" value="ECO:0007669"/>
    <property type="project" value="InterPro"/>
</dbReference>
<dbReference type="SUPFAM" id="SSF53098">
    <property type="entry name" value="Ribonuclease H-like"/>
    <property type="match status" value="1"/>
</dbReference>
<protein>
    <recommendedName>
        <fullName evidence="2">HAT C-terminal dimerisation domain-containing protein</fullName>
    </recommendedName>
</protein>
<feature type="region of interest" description="Disordered" evidence="1">
    <location>
        <begin position="317"/>
        <end position="366"/>
    </location>
</feature>
<evidence type="ECO:0000256" key="1">
    <source>
        <dbReference type="SAM" id="MobiDB-lite"/>
    </source>
</evidence>
<gene>
    <name evidence="3" type="ORF">PHJA_000526100</name>
</gene>
<feature type="compositionally biased region" description="Acidic residues" evidence="1">
    <location>
        <begin position="347"/>
        <end position="366"/>
    </location>
</feature>
<dbReference type="Proteomes" id="UP000653305">
    <property type="component" value="Unassembled WGS sequence"/>
</dbReference>
<reference evidence="3" key="1">
    <citation type="submission" date="2020-07" db="EMBL/GenBank/DDBJ databases">
        <title>Ethylene signaling mediates host invasion by parasitic plants.</title>
        <authorList>
            <person name="Yoshida S."/>
        </authorList>
    </citation>
    <scope>NUCLEOTIDE SEQUENCE</scope>
    <source>
        <strain evidence="3">Okayama</strain>
    </source>
</reference>
<evidence type="ECO:0000313" key="3">
    <source>
        <dbReference type="EMBL" id="GFP83826.1"/>
    </source>
</evidence>
<dbReference type="InterPro" id="IPR012337">
    <property type="entry name" value="RNaseH-like_sf"/>
</dbReference>
<evidence type="ECO:0000259" key="2">
    <source>
        <dbReference type="Pfam" id="PF05699"/>
    </source>
</evidence>
<proteinExistence type="predicted"/>
<keyword evidence="4" id="KW-1185">Reference proteome</keyword>
<organism evidence="3 4">
    <name type="scientific">Phtheirospermum japonicum</name>
    <dbReference type="NCBI Taxonomy" id="374723"/>
    <lineage>
        <taxon>Eukaryota</taxon>
        <taxon>Viridiplantae</taxon>
        <taxon>Streptophyta</taxon>
        <taxon>Embryophyta</taxon>
        <taxon>Tracheophyta</taxon>
        <taxon>Spermatophyta</taxon>
        <taxon>Magnoliopsida</taxon>
        <taxon>eudicotyledons</taxon>
        <taxon>Gunneridae</taxon>
        <taxon>Pentapetalae</taxon>
        <taxon>asterids</taxon>
        <taxon>lamiids</taxon>
        <taxon>Lamiales</taxon>
        <taxon>Orobanchaceae</taxon>
        <taxon>Orobanchaceae incertae sedis</taxon>
        <taxon>Phtheirospermum</taxon>
    </lineage>
</organism>
<dbReference type="PANTHER" id="PTHR32166">
    <property type="entry name" value="OSJNBA0013A04.12 PROTEIN"/>
    <property type="match status" value="1"/>
</dbReference>
<dbReference type="AlphaFoldDB" id="A0A830B9X3"/>
<dbReference type="EMBL" id="BMAC01000071">
    <property type="protein sequence ID" value="GFP83826.1"/>
    <property type="molecule type" value="Genomic_DNA"/>
</dbReference>
<comment type="caution">
    <text evidence="3">The sequence shown here is derived from an EMBL/GenBank/DDBJ whole genome shotgun (WGS) entry which is preliminary data.</text>
</comment>
<feature type="domain" description="HAT C-terminal dimerisation" evidence="2">
    <location>
        <begin position="208"/>
        <end position="271"/>
    </location>
</feature>
<name>A0A830B9X3_9LAMI</name>
<sequence>MRKHAGRDLLRPIATRFATAYLTLQSILDMRQPLEAMFASVEWSKSSYSRKDEGKAVKKIIFDRAFWLSVAYAIKTTKPLVQVLRMTDSEKMPRMGFLYGAMDKSKEEIAKNLGGEELSYKELWNIIDEKWEFQMHLHLHAATYFLNPHFQYNDGFSSHVEVKSGLYACLEKLIPNESDREKADLQLNFFRKRDGLFGCSLVISSCKKRSPPDWWIQFGDQTLELTSFAVKILSLTCSSSACERNWSTFNQIHTMKINKLTTKNLNTLAYVMYNKKSKDWHLKRKIITVEQDSLVVSEQTQLDDEYVAEWVAEDVGDDDQEDADWRGVAQASGRKGKGKTKGMHLLDEEDEWEDVESEEEDDRALR</sequence>